<evidence type="ECO:0000256" key="1">
    <source>
        <dbReference type="ARBA" id="ARBA00001946"/>
    </source>
</evidence>
<dbReference type="Pfam" id="PF09297">
    <property type="entry name" value="Zn_ribbon_NUD"/>
    <property type="match status" value="1"/>
</dbReference>
<accession>A0A4Q2M5H0</accession>
<evidence type="ECO:0000256" key="3">
    <source>
        <dbReference type="ARBA" id="ARBA00009595"/>
    </source>
</evidence>
<dbReference type="OrthoDB" id="9791656at2"/>
<dbReference type="PROSITE" id="PS51462">
    <property type="entry name" value="NUDIX"/>
    <property type="match status" value="1"/>
</dbReference>
<dbReference type="GO" id="GO:0035529">
    <property type="term" value="F:NADH pyrophosphatase activity"/>
    <property type="evidence" value="ECO:0007669"/>
    <property type="project" value="TreeGrafter"/>
</dbReference>
<name>A0A4Q2M5H0_9MICO</name>
<comment type="caution">
    <text evidence="11">The sequence shown here is derived from an EMBL/GenBank/DDBJ whole genome shotgun (WGS) entry which is preliminary data.</text>
</comment>
<organism evidence="11 12">
    <name type="scientific">Agromyces atrinae</name>
    <dbReference type="NCBI Taxonomy" id="592376"/>
    <lineage>
        <taxon>Bacteria</taxon>
        <taxon>Bacillati</taxon>
        <taxon>Actinomycetota</taxon>
        <taxon>Actinomycetes</taxon>
        <taxon>Micrococcales</taxon>
        <taxon>Microbacteriaceae</taxon>
        <taxon>Agromyces</taxon>
    </lineage>
</organism>
<comment type="similarity">
    <text evidence="3">Belongs to the Nudix hydrolase family. NudC subfamily.</text>
</comment>
<sequence>MSARREAFCVTTPPPLSRAAIDRDAARRESESLWSDLDADASTRVMLLSRGRALLTERTEDTAPRLALLPVGDLPSSALRLYLGRDADGSPIEARIVSDDDAEAIEPEELRWAGLRAIASELSDRDAGLVTEALALANWHSTHTHCPRCGTPTDVIQGGWVRRCPADDSQHFPRTDPAVIVRVMDDAGRVLLGSNALWAANRYSLLAGFVEPGESLEAAVVREIAEEAGVVVGDVRYLGSQPWPFPASIMLGFEARIAAGTVPESATPDGVEILHLRWFSRDDIREAGDDVVLPGSSSIARWILEDWYGAPIEDDRW</sequence>
<evidence type="ECO:0000256" key="2">
    <source>
        <dbReference type="ARBA" id="ARBA00001947"/>
    </source>
</evidence>
<evidence type="ECO:0000256" key="7">
    <source>
        <dbReference type="ARBA" id="ARBA00022842"/>
    </source>
</evidence>
<dbReference type="InterPro" id="IPR015797">
    <property type="entry name" value="NUDIX_hydrolase-like_dom_sf"/>
</dbReference>
<dbReference type="InterPro" id="IPR020084">
    <property type="entry name" value="NUDIX_hydrolase_CS"/>
</dbReference>
<dbReference type="InterPro" id="IPR049734">
    <property type="entry name" value="NudC-like_C"/>
</dbReference>
<evidence type="ECO:0000256" key="5">
    <source>
        <dbReference type="ARBA" id="ARBA00022723"/>
    </source>
</evidence>
<dbReference type="PANTHER" id="PTHR42904">
    <property type="entry name" value="NUDIX HYDROLASE, NUDC SUBFAMILY"/>
    <property type="match status" value="1"/>
</dbReference>
<gene>
    <name evidence="11" type="ORF">ESP50_17415</name>
</gene>
<evidence type="ECO:0000256" key="9">
    <source>
        <dbReference type="ARBA" id="ARBA00023679"/>
    </source>
</evidence>
<keyword evidence="7" id="KW-0460">Magnesium</keyword>
<keyword evidence="12" id="KW-1185">Reference proteome</keyword>
<dbReference type="EMBL" id="SDPM01000014">
    <property type="protein sequence ID" value="RXZ85012.1"/>
    <property type="molecule type" value="Genomic_DNA"/>
</dbReference>
<dbReference type="InterPro" id="IPR050241">
    <property type="entry name" value="NAD-cap_RNA_hydrolase_NudC"/>
</dbReference>
<keyword evidence="8" id="KW-0520">NAD</keyword>
<dbReference type="EC" id="3.6.1.22" evidence="4"/>
<dbReference type="AlphaFoldDB" id="A0A4Q2M5H0"/>
<dbReference type="PROSITE" id="PS00893">
    <property type="entry name" value="NUDIX_BOX"/>
    <property type="match status" value="1"/>
</dbReference>
<dbReference type="GO" id="GO:0019677">
    <property type="term" value="P:NAD+ catabolic process"/>
    <property type="evidence" value="ECO:0007669"/>
    <property type="project" value="TreeGrafter"/>
</dbReference>
<dbReference type="InterPro" id="IPR000086">
    <property type="entry name" value="NUDIX_hydrolase_dom"/>
</dbReference>
<dbReference type="SUPFAM" id="SSF55811">
    <property type="entry name" value="Nudix"/>
    <property type="match status" value="1"/>
</dbReference>
<dbReference type="Proteomes" id="UP000292686">
    <property type="component" value="Unassembled WGS sequence"/>
</dbReference>
<dbReference type="Pfam" id="PF00293">
    <property type="entry name" value="NUDIX"/>
    <property type="match status" value="1"/>
</dbReference>
<dbReference type="Gene3D" id="3.90.79.10">
    <property type="entry name" value="Nucleoside Triphosphate Pyrophosphohydrolase"/>
    <property type="match status" value="1"/>
</dbReference>
<feature type="domain" description="Nudix hydrolase" evidence="10">
    <location>
        <begin position="173"/>
        <end position="305"/>
    </location>
</feature>
<dbReference type="GO" id="GO:0110153">
    <property type="term" value="F:RNA NAD-cap (NMN-forming) hydrolase activity"/>
    <property type="evidence" value="ECO:0007669"/>
    <property type="project" value="RHEA"/>
</dbReference>
<evidence type="ECO:0000256" key="6">
    <source>
        <dbReference type="ARBA" id="ARBA00022801"/>
    </source>
</evidence>
<dbReference type="InterPro" id="IPR015375">
    <property type="entry name" value="NADH_PPase-like_N"/>
</dbReference>
<dbReference type="InterPro" id="IPR015376">
    <property type="entry name" value="Znr_NADH_PPase"/>
</dbReference>
<dbReference type="GO" id="GO:0006742">
    <property type="term" value="P:NADP+ catabolic process"/>
    <property type="evidence" value="ECO:0007669"/>
    <property type="project" value="TreeGrafter"/>
</dbReference>
<reference evidence="11 12" key="1">
    <citation type="submission" date="2019-01" db="EMBL/GenBank/DDBJ databases">
        <title>Agromyces.</title>
        <authorList>
            <person name="Li J."/>
        </authorList>
    </citation>
    <scope>NUCLEOTIDE SEQUENCE [LARGE SCALE GENOMIC DNA]</scope>
    <source>
        <strain evidence="11 12">DSM 23870</strain>
    </source>
</reference>
<dbReference type="GO" id="GO:0046872">
    <property type="term" value="F:metal ion binding"/>
    <property type="evidence" value="ECO:0007669"/>
    <property type="project" value="UniProtKB-KW"/>
</dbReference>
<keyword evidence="5" id="KW-0479">Metal-binding</keyword>
<comment type="cofactor">
    <cofactor evidence="2">
        <name>Zn(2+)</name>
        <dbReference type="ChEBI" id="CHEBI:29105"/>
    </cofactor>
</comment>
<dbReference type="GO" id="GO:0005829">
    <property type="term" value="C:cytosol"/>
    <property type="evidence" value="ECO:0007669"/>
    <property type="project" value="TreeGrafter"/>
</dbReference>
<evidence type="ECO:0000256" key="4">
    <source>
        <dbReference type="ARBA" id="ARBA00012381"/>
    </source>
</evidence>
<dbReference type="Gene3D" id="3.90.79.20">
    <property type="match status" value="1"/>
</dbReference>
<proteinExistence type="inferred from homology"/>
<evidence type="ECO:0000313" key="12">
    <source>
        <dbReference type="Proteomes" id="UP000292686"/>
    </source>
</evidence>
<comment type="catalytic activity">
    <reaction evidence="9">
        <text>a 5'-end NAD(+)-phospho-ribonucleoside in mRNA + H2O = a 5'-end phospho-adenosine-phospho-ribonucleoside in mRNA + beta-nicotinamide D-ribonucleotide + 2 H(+)</text>
        <dbReference type="Rhea" id="RHEA:60876"/>
        <dbReference type="Rhea" id="RHEA-COMP:15698"/>
        <dbReference type="Rhea" id="RHEA-COMP:15719"/>
        <dbReference type="ChEBI" id="CHEBI:14649"/>
        <dbReference type="ChEBI" id="CHEBI:15377"/>
        <dbReference type="ChEBI" id="CHEBI:15378"/>
        <dbReference type="ChEBI" id="CHEBI:144029"/>
        <dbReference type="ChEBI" id="CHEBI:144051"/>
    </reaction>
    <physiologicalReaction direction="left-to-right" evidence="9">
        <dbReference type="Rhea" id="RHEA:60877"/>
    </physiologicalReaction>
</comment>
<dbReference type="Pfam" id="PF09296">
    <property type="entry name" value="NUDIX-like"/>
    <property type="match status" value="1"/>
</dbReference>
<keyword evidence="6 11" id="KW-0378">Hydrolase</keyword>
<evidence type="ECO:0000313" key="11">
    <source>
        <dbReference type="EMBL" id="RXZ85012.1"/>
    </source>
</evidence>
<comment type="cofactor">
    <cofactor evidence="1">
        <name>Mg(2+)</name>
        <dbReference type="ChEBI" id="CHEBI:18420"/>
    </cofactor>
</comment>
<protein>
    <recommendedName>
        <fullName evidence="4">NAD(+) diphosphatase</fullName>
        <ecNumber evidence="4">3.6.1.22</ecNumber>
    </recommendedName>
</protein>
<evidence type="ECO:0000259" key="10">
    <source>
        <dbReference type="PROSITE" id="PS51462"/>
    </source>
</evidence>
<dbReference type="NCBIfam" id="NF001299">
    <property type="entry name" value="PRK00241.1"/>
    <property type="match status" value="1"/>
</dbReference>
<dbReference type="PANTHER" id="PTHR42904:SF6">
    <property type="entry name" value="NAD-CAPPED RNA HYDROLASE NUDT12"/>
    <property type="match status" value="1"/>
</dbReference>
<dbReference type="CDD" id="cd03429">
    <property type="entry name" value="NUDIX_NADH_pyrophosphatase_Nudt13"/>
    <property type="match status" value="1"/>
</dbReference>
<evidence type="ECO:0000256" key="8">
    <source>
        <dbReference type="ARBA" id="ARBA00023027"/>
    </source>
</evidence>